<dbReference type="InterPro" id="IPR027417">
    <property type="entry name" value="P-loop_NTPase"/>
</dbReference>
<comment type="caution">
    <text evidence="6">The sequence shown here is derived from an EMBL/GenBank/DDBJ whole genome shotgun (WGS) entry which is preliminary data.</text>
</comment>
<gene>
    <name evidence="6" type="primary">mnmE_4</name>
    <name evidence="6" type="ORF">GALL_135720</name>
</gene>
<dbReference type="SUPFAM" id="SSF116878">
    <property type="entry name" value="TrmE connector domain"/>
    <property type="match status" value="1"/>
</dbReference>
<keyword evidence="3" id="KW-0547">Nucleotide-binding</keyword>
<reference evidence="6" key="1">
    <citation type="submission" date="2016-10" db="EMBL/GenBank/DDBJ databases">
        <title>Sequence of Gallionella enrichment culture.</title>
        <authorList>
            <person name="Poehlein A."/>
            <person name="Muehling M."/>
            <person name="Daniel R."/>
        </authorList>
    </citation>
    <scope>NUCLEOTIDE SEQUENCE</scope>
</reference>
<dbReference type="GO" id="GO:0003924">
    <property type="term" value="F:GTPase activity"/>
    <property type="evidence" value="ECO:0007669"/>
    <property type="project" value="InterPro"/>
</dbReference>
<dbReference type="NCBIfam" id="TIGR00231">
    <property type="entry name" value="small_GTP"/>
    <property type="match status" value="1"/>
</dbReference>
<dbReference type="Gene3D" id="1.20.120.430">
    <property type="entry name" value="tRNA modification GTPase MnmE domain 2"/>
    <property type="match status" value="1"/>
</dbReference>
<proteinExistence type="inferred from homology"/>
<dbReference type="InterPro" id="IPR005225">
    <property type="entry name" value="Small_GTP-bd"/>
</dbReference>
<dbReference type="Pfam" id="PF10396">
    <property type="entry name" value="TrmE_N"/>
    <property type="match status" value="1"/>
</dbReference>
<keyword evidence="6" id="KW-0378">Hydrolase</keyword>
<dbReference type="Gene3D" id="3.30.1360.120">
    <property type="entry name" value="Probable tRNA modification gtpase trme, domain 1"/>
    <property type="match status" value="1"/>
</dbReference>
<evidence type="ECO:0000256" key="3">
    <source>
        <dbReference type="ARBA" id="ARBA00022741"/>
    </source>
</evidence>
<dbReference type="InterPro" id="IPR025867">
    <property type="entry name" value="MnmE_helical"/>
</dbReference>
<dbReference type="NCBIfam" id="TIGR00450">
    <property type="entry name" value="mnmE_trmE_thdF"/>
    <property type="match status" value="1"/>
</dbReference>
<dbReference type="CDD" id="cd14858">
    <property type="entry name" value="TrmE_N"/>
    <property type="match status" value="1"/>
</dbReference>
<dbReference type="InterPro" id="IPR018948">
    <property type="entry name" value="GTP-bd_TrmE_N"/>
</dbReference>
<name>A0A1J5SRV9_9ZZZZ</name>
<dbReference type="AlphaFoldDB" id="A0A1J5SRV9"/>
<evidence type="ECO:0000256" key="1">
    <source>
        <dbReference type="ARBA" id="ARBA00011043"/>
    </source>
</evidence>
<dbReference type="GO" id="GO:0030488">
    <property type="term" value="P:tRNA methylation"/>
    <property type="evidence" value="ECO:0007669"/>
    <property type="project" value="TreeGrafter"/>
</dbReference>
<feature type="domain" description="TrmE-type G" evidence="5">
    <location>
        <begin position="216"/>
        <end position="373"/>
    </location>
</feature>
<evidence type="ECO:0000259" key="5">
    <source>
        <dbReference type="PROSITE" id="PS51709"/>
    </source>
</evidence>
<evidence type="ECO:0000256" key="4">
    <source>
        <dbReference type="ARBA" id="ARBA00023134"/>
    </source>
</evidence>
<dbReference type="GO" id="GO:0005737">
    <property type="term" value="C:cytoplasm"/>
    <property type="evidence" value="ECO:0007669"/>
    <property type="project" value="TreeGrafter"/>
</dbReference>
<dbReference type="InterPro" id="IPR027368">
    <property type="entry name" value="MnmE_dom2"/>
</dbReference>
<dbReference type="PANTHER" id="PTHR42714:SF2">
    <property type="entry name" value="TRNA MODIFICATION GTPASE GTPBP3, MITOCHONDRIAL"/>
    <property type="match status" value="1"/>
</dbReference>
<dbReference type="GO" id="GO:0005525">
    <property type="term" value="F:GTP binding"/>
    <property type="evidence" value="ECO:0007669"/>
    <property type="project" value="UniProtKB-KW"/>
</dbReference>
<dbReference type="InterPro" id="IPR004520">
    <property type="entry name" value="GTPase_MnmE"/>
</dbReference>
<dbReference type="CDD" id="cd04164">
    <property type="entry name" value="trmE"/>
    <property type="match status" value="1"/>
</dbReference>
<dbReference type="HAMAP" id="MF_00379">
    <property type="entry name" value="GTPase_MnmE"/>
    <property type="match status" value="1"/>
</dbReference>
<evidence type="ECO:0000256" key="2">
    <source>
        <dbReference type="ARBA" id="ARBA00022694"/>
    </source>
</evidence>
<dbReference type="SUPFAM" id="SSF52540">
    <property type="entry name" value="P-loop containing nucleoside triphosphate hydrolases"/>
    <property type="match status" value="1"/>
</dbReference>
<dbReference type="InterPro" id="IPR006073">
    <property type="entry name" value="GTP-bd"/>
</dbReference>
<protein>
    <submittedName>
        <fullName evidence="6">tRNA modification GTPase MnmE</fullName>
        <ecNumber evidence="6">3.6.-.-</ecNumber>
    </submittedName>
</protein>
<sequence>MSRFHDTITALATPLGTSAVALVRVSGPESPALARALFGRDLADRRARHGDYVDAEGRLVDDVVAVFFKGPRSYTGEDSLELTCHGNPYVAQRVLEDLVTRGCRLAAPGEFTQRAFLNGRMDLSQAEAVMDLIHARSERALAAAQQQMRGALGRRMNELIEVLLGALARIEAYIDFPDEDLPAEDRSLVAGMIAQCQQRTQELLATSHFGELLREGIKTVIVGEPNAGKSSLLNALVGRERAIVSPEPGTTRDFIEECIQVGPYLLRLIDTAGLNPHPEAIERLGMEKTLERVAEADLFLIVLDRTRPTPAFPATLVERIHATNSVILLNKSDLNNSEPDLPTIWAEVPTIALSALRGDGIELLKERVEGLADAFQVTVGDELIAINSRHTRALQQVRAGLASGLEKLSSGGPVELLASDLRDALEAAGEIAGRVDNERMLDQLFATFCIGK</sequence>
<dbReference type="Pfam" id="PF12631">
    <property type="entry name" value="MnmE_helical"/>
    <property type="match status" value="1"/>
</dbReference>
<dbReference type="NCBIfam" id="NF003661">
    <property type="entry name" value="PRK05291.1-3"/>
    <property type="match status" value="1"/>
</dbReference>
<comment type="similarity">
    <text evidence="1">Belongs to the TRAFAC class TrmE-Era-EngA-EngB-Septin-like GTPase superfamily. TrmE GTPase family.</text>
</comment>
<dbReference type="InterPro" id="IPR027266">
    <property type="entry name" value="TrmE/GcvT-like"/>
</dbReference>
<dbReference type="PRINTS" id="PR00326">
    <property type="entry name" value="GTP1OBG"/>
</dbReference>
<dbReference type="Gene3D" id="3.40.50.300">
    <property type="entry name" value="P-loop containing nucleotide triphosphate hydrolases"/>
    <property type="match status" value="1"/>
</dbReference>
<dbReference type="PANTHER" id="PTHR42714">
    <property type="entry name" value="TRNA MODIFICATION GTPASE GTPBP3"/>
    <property type="match status" value="1"/>
</dbReference>
<dbReference type="InterPro" id="IPR031168">
    <property type="entry name" value="G_TrmE"/>
</dbReference>
<accession>A0A1J5SRV9</accession>
<keyword evidence="4" id="KW-0342">GTP-binding</keyword>
<dbReference type="PROSITE" id="PS51709">
    <property type="entry name" value="G_TRME"/>
    <property type="match status" value="1"/>
</dbReference>
<organism evidence="6">
    <name type="scientific">mine drainage metagenome</name>
    <dbReference type="NCBI Taxonomy" id="410659"/>
    <lineage>
        <taxon>unclassified sequences</taxon>
        <taxon>metagenomes</taxon>
        <taxon>ecological metagenomes</taxon>
    </lineage>
</organism>
<dbReference type="EC" id="3.6.-.-" evidence="6"/>
<dbReference type="Pfam" id="PF01926">
    <property type="entry name" value="MMR_HSR1"/>
    <property type="match status" value="1"/>
</dbReference>
<dbReference type="EMBL" id="MLJW01000058">
    <property type="protein sequence ID" value="OIR04372.1"/>
    <property type="molecule type" value="Genomic_DNA"/>
</dbReference>
<keyword evidence="2" id="KW-0819">tRNA processing</keyword>
<evidence type="ECO:0000313" key="6">
    <source>
        <dbReference type="EMBL" id="OIR04372.1"/>
    </source>
</evidence>
<dbReference type="GO" id="GO:0002098">
    <property type="term" value="P:tRNA wobble uridine modification"/>
    <property type="evidence" value="ECO:0007669"/>
    <property type="project" value="TreeGrafter"/>
</dbReference>